<feature type="domain" description="THIF-type NAD/FAD binding fold" evidence="1">
    <location>
        <begin position="126"/>
        <end position="361"/>
    </location>
</feature>
<evidence type="ECO:0000313" key="3">
    <source>
        <dbReference type="Proteomes" id="UP001596524"/>
    </source>
</evidence>
<dbReference type="InterPro" id="IPR045886">
    <property type="entry name" value="ThiF/MoeB/HesA"/>
</dbReference>
<comment type="caution">
    <text evidence="2">The sequence shown here is derived from an EMBL/GenBank/DDBJ whole genome shotgun (WGS) entry which is preliminary data.</text>
</comment>
<dbReference type="PANTHER" id="PTHR10953:SF102">
    <property type="entry name" value="ADENYLYLTRANSFERASE AND SULFURTRANSFERASE MOCS3"/>
    <property type="match status" value="1"/>
</dbReference>
<dbReference type="RefSeq" id="WP_255890556.1">
    <property type="nucleotide sequence ID" value="NZ_JAFMZM010000003.1"/>
</dbReference>
<dbReference type="InterPro" id="IPR035985">
    <property type="entry name" value="Ubiquitin-activating_enz"/>
</dbReference>
<sequence>MSRMSRPRLKPPHQPLARPNGTLWIGSLQYGLGCEVDDASGLVQRCCRLMDGSRSVDDVVRELVRGTSWSSDDGVRVVEFLVESGWVEDAAGARPAVLSERELERYSRSADLLAWMDLTPRPSRFELQARLKQSRVTILGVGGIGSAVATGLAASGVGQLHCVDGDIVELSNLNRQVLFDERDLGRPKVDAAVDRLRAMNSDIEVTGSHGMITSEAEIEDAVRGSDVFVHAIDKPVGVQDWSNSVAWRLGIPWSSASYNGPMMTAVLFIPGVTGCRSCMLEAQVERLRAAGDEDLLQHGPLADFNPVMAATAQISGHFGAFEIIKYLTGLPVQTAGRQLHRSFVDFDHHYYTEAPRRADCLVCSDALVPVS</sequence>
<keyword evidence="3" id="KW-1185">Reference proteome</keyword>
<evidence type="ECO:0000259" key="1">
    <source>
        <dbReference type="Pfam" id="PF00899"/>
    </source>
</evidence>
<name>A0ABW2N177_9ACTN</name>
<gene>
    <name evidence="2" type="ORF">ACFQO6_00205</name>
</gene>
<evidence type="ECO:0000313" key="2">
    <source>
        <dbReference type="EMBL" id="MFC7358671.1"/>
    </source>
</evidence>
<dbReference type="PANTHER" id="PTHR10953">
    <property type="entry name" value="UBIQUITIN-ACTIVATING ENZYME E1"/>
    <property type="match status" value="1"/>
</dbReference>
<reference evidence="3" key="1">
    <citation type="journal article" date="2019" name="Int. J. Syst. Evol. Microbiol.">
        <title>The Global Catalogue of Microorganisms (GCM) 10K type strain sequencing project: providing services to taxonomists for standard genome sequencing and annotation.</title>
        <authorList>
            <consortium name="The Broad Institute Genomics Platform"/>
            <consortium name="The Broad Institute Genome Sequencing Center for Infectious Disease"/>
            <person name="Wu L."/>
            <person name="Ma J."/>
        </authorList>
    </citation>
    <scope>NUCLEOTIDE SEQUENCE [LARGE SCALE GENOMIC DNA]</scope>
    <source>
        <strain evidence="3">FCH27</strain>
    </source>
</reference>
<dbReference type="SUPFAM" id="SSF69572">
    <property type="entry name" value="Activating enzymes of the ubiquitin-like proteins"/>
    <property type="match status" value="1"/>
</dbReference>
<dbReference type="EMBL" id="JBHTCH010000001">
    <property type="protein sequence ID" value="MFC7358671.1"/>
    <property type="molecule type" value="Genomic_DNA"/>
</dbReference>
<dbReference type="Pfam" id="PF00899">
    <property type="entry name" value="ThiF"/>
    <property type="match status" value="1"/>
</dbReference>
<organism evidence="2 3">
    <name type="scientific">Nocardioides astragali</name>
    <dbReference type="NCBI Taxonomy" id="1776736"/>
    <lineage>
        <taxon>Bacteria</taxon>
        <taxon>Bacillati</taxon>
        <taxon>Actinomycetota</taxon>
        <taxon>Actinomycetes</taxon>
        <taxon>Propionibacteriales</taxon>
        <taxon>Nocardioidaceae</taxon>
        <taxon>Nocardioides</taxon>
    </lineage>
</organism>
<dbReference type="Proteomes" id="UP001596524">
    <property type="component" value="Unassembled WGS sequence"/>
</dbReference>
<dbReference type="Gene3D" id="3.40.50.720">
    <property type="entry name" value="NAD(P)-binding Rossmann-like Domain"/>
    <property type="match status" value="1"/>
</dbReference>
<accession>A0ABW2N177</accession>
<protein>
    <submittedName>
        <fullName evidence="2">HesA/MoeB/ThiF family protein</fullName>
    </submittedName>
</protein>
<dbReference type="InterPro" id="IPR000594">
    <property type="entry name" value="ThiF_NAD_FAD-bd"/>
</dbReference>
<proteinExistence type="predicted"/>